<accession>A0ABQ6HPJ7</accession>
<name>A0ABQ6HPJ7_9MICO</name>
<dbReference type="InterPro" id="IPR004629">
    <property type="entry name" value="WecG_TagA_CpsF"/>
</dbReference>
<feature type="region of interest" description="Disordered" evidence="3">
    <location>
        <begin position="62"/>
        <end position="103"/>
    </location>
</feature>
<dbReference type="PANTHER" id="PTHR34136:SF1">
    <property type="entry name" value="UDP-N-ACETYL-D-MANNOSAMINURONIC ACID TRANSFERASE"/>
    <property type="match status" value="1"/>
</dbReference>
<organism evidence="4 5">
    <name type="scientific">Arsenicicoccus piscis</name>
    <dbReference type="NCBI Taxonomy" id="673954"/>
    <lineage>
        <taxon>Bacteria</taxon>
        <taxon>Bacillati</taxon>
        <taxon>Actinomycetota</taxon>
        <taxon>Actinomycetes</taxon>
        <taxon>Micrococcales</taxon>
        <taxon>Intrasporangiaceae</taxon>
        <taxon>Arsenicicoccus</taxon>
    </lineage>
</organism>
<comment type="caution">
    <text evidence="4">The sequence shown here is derived from an EMBL/GenBank/DDBJ whole genome shotgun (WGS) entry which is preliminary data.</text>
</comment>
<sequence length="412" mass="44688">MLSPVWVPRAVYGLARTGRVFEHGEVVGPDGRPFTLRTFSGDAPGGQFAQLLSVAAGDMRFVGPEPQPRPAAVISPAPDQTTVADGSTDRPSTRPSTNQAGLFSQERARQDLGITHVVDPIDEDRSLRAAAKLAAKAGITYLVTGGHTGGGLDAPRAFSLLGVRIDNDTMSQAIDFIVEHALDPAVRDRPDPRRYAGEGRWLAAFVNPGCLNIACEDEAYRSALNDMARVWPDGVGVRIAATRHGHAVRENVNGTDLFPLLCARAAKEGLSLFLLGARPGIAQASAEIMVADHPGLKIAGTQHGYFTEAETDQVIERINASGADVLLVAMGVPQQEAWLTAHHDQLTVPVRFGVGALFDITSGTIPRAPLFLREVGLEWVWRLLKEPRRMWRRYVLGNPLFLYRTWKATEKS</sequence>
<dbReference type="Pfam" id="PF03808">
    <property type="entry name" value="Glyco_tran_WecG"/>
    <property type="match status" value="1"/>
</dbReference>
<dbReference type="PANTHER" id="PTHR34136">
    <property type="match status" value="1"/>
</dbReference>
<keyword evidence="5" id="KW-1185">Reference proteome</keyword>
<evidence type="ECO:0008006" key="6">
    <source>
        <dbReference type="Google" id="ProtNLM"/>
    </source>
</evidence>
<keyword evidence="1" id="KW-0328">Glycosyltransferase</keyword>
<protein>
    <recommendedName>
        <fullName evidence="6">Glycosyltransferase</fullName>
    </recommendedName>
</protein>
<reference evidence="5" key="1">
    <citation type="journal article" date="2019" name="Int. J. Syst. Evol. Microbiol.">
        <title>The Global Catalogue of Microorganisms (GCM) 10K type strain sequencing project: providing services to taxonomists for standard genome sequencing and annotation.</title>
        <authorList>
            <consortium name="The Broad Institute Genomics Platform"/>
            <consortium name="The Broad Institute Genome Sequencing Center for Infectious Disease"/>
            <person name="Wu L."/>
            <person name="Ma J."/>
        </authorList>
    </citation>
    <scope>NUCLEOTIDE SEQUENCE [LARGE SCALE GENOMIC DNA]</scope>
    <source>
        <strain evidence="5">NBRC 105830</strain>
    </source>
</reference>
<gene>
    <name evidence="4" type="ORF">GCM10025862_22980</name>
</gene>
<dbReference type="NCBIfam" id="TIGR00696">
    <property type="entry name" value="wecG_tagA_cpsF"/>
    <property type="match status" value="1"/>
</dbReference>
<evidence type="ECO:0000256" key="2">
    <source>
        <dbReference type="ARBA" id="ARBA00022679"/>
    </source>
</evidence>
<evidence type="ECO:0000313" key="5">
    <source>
        <dbReference type="Proteomes" id="UP001157109"/>
    </source>
</evidence>
<keyword evidence="2" id="KW-0808">Transferase</keyword>
<proteinExistence type="predicted"/>
<evidence type="ECO:0000313" key="4">
    <source>
        <dbReference type="EMBL" id="GMA20277.1"/>
    </source>
</evidence>
<feature type="compositionally biased region" description="Polar residues" evidence="3">
    <location>
        <begin position="93"/>
        <end position="102"/>
    </location>
</feature>
<dbReference type="RefSeq" id="WP_241445713.1">
    <property type="nucleotide sequence ID" value="NZ_BSUJ01000001.1"/>
</dbReference>
<dbReference type="Proteomes" id="UP001157109">
    <property type="component" value="Unassembled WGS sequence"/>
</dbReference>
<dbReference type="CDD" id="cd06533">
    <property type="entry name" value="Glyco_transf_WecG_TagA"/>
    <property type="match status" value="1"/>
</dbReference>
<evidence type="ECO:0000256" key="1">
    <source>
        <dbReference type="ARBA" id="ARBA00022676"/>
    </source>
</evidence>
<dbReference type="EMBL" id="BSUJ01000001">
    <property type="protein sequence ID" value="GMA20277.1"/>
    <property type="molecule type" value="Genomic_DNA"/>
</dbReference>
<evidence type="ECO:0000256" key="3">
    <source>
        <dbReference type="SAM" id="MobiDB-lite"/>
    </source>
</evidence>